<evidence type="ECO:0000313" key="2">
    <source>
        <dbReference type="Proteomes" id="UP001056120"/>
    </source>
</evidence>
<evidence type="ECO:0000313" key="1">
    <source>
        <dbReference type="EMBL" id="KAI3776592.1"/>
    </source>
</evidence>
<sequence>MFWEMEIIELSAPLRATVQNCLSTSPPQSAGLALLFKKFNKIRPNLPPSISKVVVAIISKNVTSLSHRFLSCFHRYF</sequence>
<reference evidence="1 2" key="2">
    <citation type="journal article" date="2022" name="Mol. Ecol. Resour.">
        <title>The genomes of chicory, endive, great burdock and yacon provide insights into Asteraceae paleo-polyploidization history and plant inulin production.</title>
        <authorList>
            <person name="Fan W."/>
            <person name="Wang S."/>
            <person name="Wang H."/>
            <person name="Wang A."/>
            <person name="Jiang F."/>
            <person name="Liu H."/>
            <person name="Zhao H."/>
            <person name="Xu D."/>
            <person name="Zhang Y."/>
        </authorList>
    </citation>
    <scope>NUCLEOTIDE SEQUENCE [LARGE SCALE GENOMIC DNA]</scope>
    <source>
        <strain evidence="2">cv. Yunnan</strain>
        <tissue evidence="1">Leaves</tissue>
    </source>
</reference>
<organism evidence="1 2">
    <name type="scientific">Smallanthus sonchifolius</name>
    <dbReference type="NCBI Taxonomy" id="185202"/>
    <lineage>
        <taxon>Eukaryota</taxon>
        <taxon>Viridiplantae</taxon>
        <taxon>Streptophyta</taxon>
        <taxon>Embryophyta</taxon>
        <taxon>Tracheophyta</taxon>
        <taxon>Spermatophyta</taxon>
        <taxon>Magnoliopsida</taxon>
        <taxon>eudicotyledons</taxon>
        <taxon>Gunneridae</taxon>
        <taxon>Pentapetalae</taxon>
        <taxon>asterids</taxon>
        <taxon>campanulids</taxon>
        <taxon>Asterales</taxon>
        <taxon>Asteraceae</taxon>
        <taxon>Asteroideae</taxon>
        <taxon>Heliantheae alliance</taxon>
        <taxon>Millerieae</taxon>
        <taxon>Smallanthus</taxon>
    </lineage>
</organism>
<protein>
    <submittedName>
        <fullName evidence="1">Uncharacterized protein</fullName>
    </submittedName>
</protein>
<keyword evidence="2" id="KW-1185">Reference proteome</keyword>
<reference evidence="2" key="1">
    <citation type="journal article" date="2022" name="Mol. Ecol. Resour.">
        <title>The genomes of chicory, endive, great burdock and yacon provide insights into Asteraceae palaeo-polyploidization history and plant inulin production.</title>
        <authorList>
            <person name="Fan W."/>
            <person name="Wang S."/>
            <person name="Wang H."/>
            <person name="Wang A."/>
            <person name="Jiang F."/>
            <person name="Liu H."/>
            <person name="Zhao H."/>
            <person name="Xu D."/>
            <person name="Zhang Y."/>
        </authorList>
    </citation>
    <scope>NUCLEOTIDE SEQUENCE [LARGE SCALE GENOMIC DNA]</scope>
    <source>
        <strain evidence="2">cv. Yunnan</strain>
    </source>
</reference>
<accession>A0ACB9G1B2</accession>
<dbReference type="EMBL" id="CM042032">
    <property type="protein sequence ID" value="KAI3776592.1"/>
    <property type="molecule type" value="Genomic_DNA"/>
</dbReference>
<gene>
    <name evidence="1" type="ORF">L1987_46378</name>
</gene>
<dbReference type="Proteomes" id="UP001056120">
    <property type="component" value="Linkage Group LG15"/>
</dbReference>
<comment type="caution">
    <text evidence="1">The sequence shown here is derived from an EMBL/GenBank/DDBJ whole genome shotgun (WGS) entry which is preliminary data.</text>
</comment>
<name>A0ACB9G1B2_9ASTR</name>
<proteinExistence type="predicted"/>